<dbReference type="OrthoDB" id="68056at2759"/>
<dbReference type="Proteomes" id="UP000504618">
    <property type="component" value="Unplaced"/>
</dbReference>
<dbReference type="PANTHER" id="PTHR11956:SF11">
    <property type="entry name" value="ARGININE--TRNA LIGASE, MITOCHONDRIAL-RELATED"/>
    <property type="match status" value="1"/>
</dbReference>
<dbReference type="GO" id="GO:0004814">
    <property type="term" value="F:arginine-tRNA ligase activity"/>
    <property type="evidence" value="ECO:0007669"/>
    <property type="project" value="UniProtKB-EC"/>
</dbReference>
<dbReference type="InterPro" id="IPR001412">
    <property type="entry name" value="aa-tRNA-synth_I_CS"/>
</dbReference>
<dbReference type="Gene3D" id="3.40.50.620">
    <property type="entry name" value="HUPs"/>
    <property type="match status" value="1"/>
</dbReference>
<evidence type="ECO:0000256" key="3">
    <source>
        <dbReference type="ARBA" id="ARBA00022598"/>
    </source>
</evidence>
<comment type="similarity">
    <text evidence="1 12">Belongs to the class-I aminoacyl-tRNA synthetase family.</text>
</comment>
<dbReference type="EC" id="6.1.1.19" evidence="2"/>
<dbReference type="Pfam" id="PF05746">
    <property type="entry name" value="DALR_1"/>
    <property type="match status" value="1"/>
</dbReference>
<dbReference type="FunFam" id="3.40.50.620:FF:000058">
    <property type="entry name" value="Mitochondrial arginyl-tRNA synthetase"/>
    <property type="match status" value="1"/>
</dbReference>
<evidence type="ECO:0000259" key="13">
    <source>
        <dbReference type="SMART" id="SM00836"/>
    </source>
</evidence>
<proteinExistence type="inferred from homology"/>
<dbReference type="GO" id="GO:0006420">
    <property type="term" value="P:arginyl-tRNA aminoacylation"/>
    <property type="evidence" value="ECO:0007669"/>
    <property type="project" value="InterPro"/>
</dbReference>
<dbReference type="FunFam" id="1.10.730.10:FF:000006">
    <property type="entry name" value="Arginyl-tRNA synthetase 2, mitochondrial"/>
    <property type="match status" value="1"/>
</dbReference>
<evidence type="ECO:0000256" key="1">
    <source>
        <dbReference type="ARBA" id="ARBA00005594"/>
    </source>
</evidence>
<reference evidence="15" key="1">
    <citation type="submission" date="2025-08" db="UniProtKB">
        <authorList>
            <consortium name="RefSeq"/>
        </authorList>
    </citation>
    <scope>IDENTIFICATION</scope>
    <source>
        <tissue evidence="15">Whole body</tissue>
    </source>
</reference>
<protein>
    <recommendedName>
        <fullName evidence="9">Probable arginine--tRNA ligase, mitochondrial</fullName>
        <ecNumber evidence="2">6.1.1.19</ecNumber>
    </recommendedName>
    <alternativeName>
        <fullName evidence="8">Arginyl-tRNA synthetase</fullName>
    </alternativeName>
</protein>
<evidence type="ECO:0000256" key="10">
    <source>
        <dbReference type="ARBA" id="ARBA00049339"/>
    </source>
</evidence>
<evidence type="ECO:0000256" key="4">
    <source>
        <dbReference type="ARBA" id="ARBA00022741"/>
    </source>
</evidence>
<evidence type="ECO:0000256" key="5">
    <source>
        <dbReference type="ARBA" id="ARBA00022840"/>
    </source>
</evidence>
<evidence type="ECO:0000256" key="9">
    <source>
        <dbReference type="ARBA" id="ARBA00039495"/>
    </source>
</evidence>
<dbReference type="GO" id="GO:0005524">
    <property type="term" value="F:ATP binding"/>
    <property type="evidence" value="ECO:0007669"/>
    <property type="project" value="UniProtKB-KW"/>
</dbReference>
<organism evidence="14 15">
    <name type="scientific">Temnothorax curvispinosus</name>
    <dbReference type="NCBI Taxonomy" id="300111"/>
    <lineage>
        <taxon>Eukaryota</taxon>
        <taxon>Metazoa</taxon>
        <taxon>Ecdysozoa</taxon>
        <taxon>Arthropoda</taxon>
        <taxon>Hexapoda</taxon>
        <taxon>Insecta</taxon>
        <taxon>Pterygota</taxon>
        <taxon>Neoptera</taxon>
        <taxon>Endopterygota</taxon>
        <taxon>Hymenoptera</taxon>
        <taxon>Apocrita</taxon>
        <taxon>Aculeata</taxon>
        <taxon>Formicoidea</taxon>
        <taxon>Formicidae</taxon>
        <taxon>Myrmicinae</taxon>
        <taxon>Temnothorax</taxon>
    </lineage>
</organism>
<evidence type="ECO:0000256" key="2">
    <source>
        <dbReference type="ARBA" id="ARBA00012837"/>
    </source>
</evidence>
<name>A0A6J1QC10_9HYME</name>
<keyword evidence="6 12" id="KW-0648">Protein biosynthesis</keyword>
<evidence type="ECO:0000313" key="15">
    <source>
        <dbReference type="RefSeq" id="XP_024879862.1"/>
    </source>
</evidence>
<evidence type="ECO:0000256" key="7">
    <source>
        <dbReference type="ARBA" id="ARBA00023146"/>
    </source>
</evidence>
<dbReference type="PANTHER" id="PTHR11956">
    <property type="entry name" value="ARGINYL-TRNA SYNTHETASE"/>
    <property type="match status" value="1"/>
</dbReference>
<dbReference type="AlphaFoldDB" id="A0A6J1QC10"/>
<evidence type="ECO:0000256" key="8">
    <source>
        <dbReference type="ARBA" id="ARBA00033033"/>
    </source>
</evidence>
<gene>
    <name evidence="15" type="primary">LOC112459779</name>
</gene>
<keyword evidence="4 12" id="KW-0547">Nucleotide-binding</keyword>
<dbReference type="SUPFAM" id="SSF52374">
    <property type="entry name" value="Nucleotidylyl transferase"/>
    <property type="match status" value="1"/>
</dbReference>
<sequence>MSNSMKIAILKTVTECLRNNNVNVSSIGSYLHLKSHKTEGIYSFQLPLKTRQYNIQNEVQNIRNNDRNGIFDISIQNDTIFFNVSRDICVKEVLEHNCSTVSPPNFINNKKTIIVEFSSPNIAKPFHVGHLRSTIIGNYVANINSFVKNNVKRINYLGDWGTQYGLIQLGINMADINEDEMRRNPIKALYTAYITANKLAETDFSILDRARKIFNDLENGTGVTYEQWIAFKQYTVEELTKVYGRIGITFDEYHWESMYNAKNIEKIITLMEKMQLLLRDEQNRKVVNLDNEKSVPIIKSDGSTLYIARDIAAAIDRFEKNNFDCMYYVVDNTQASHFSNLLEILKRLQMPWAERLKHVKFGRLHGMRTRKGNMVFLEDILDITRDIMKQKQIDSHTTKVRLDSFDKSSDILGISAMIVNDLKRKRQRDYTFDWNTAFDLKGDTGVKLQYTHCRLVSLERTCGAVLTLECEPSLLQEDIVDDLVVLIAKFEEVVLKSYEELEPCILTAYLFNLSNAINKAFSLLKVKDELPDLASQRLLLFHVARNVLAQGMKLLGLIPLEEM</sequence>
<dbReference type="NCBIfam" id="TIGR00456">
    <property type="entry name" value="argS"/>
    <property type="match status" value="1"/>
</dbReference>
<dbReference type="CDD" id="cd07956">
    <property type="entry name" value="Anticodon_Ia_Arg"/>
    <property type="match status" value="1"/>
</dbReference>
<dbReference type="GeneID" id="112459779"/>
<keyword evidence="14" id="KW-1185">Reference proteome</keyword>
<dbReference type="PRINTS" id="PR01038">
    <property type="entry name" value="TRNASYNTHARG"/>
</dbReference>
<evidence type="ECO:0000256" key="6">
    <source>
        <dbReference type="ARBA" id="ARBA00022917"/>
    </source>
</evidence>
<evidence type="ECO:0000256" key="11">
    <source>
        <dbReference type="ARBA" id="ARBA00049595"/>
    </source>
</evidence>
<dbReference type="SUPFAM" id="SSF47323">
    <property type="entry name" value="Anticodon-binding domain of a subclass of class I aminoacyl-tRNA synthetases"/>
    <property type="match status" value="1"/>
</dbReference>
<dbReference type="RefSeq" id="XP_024879862.1">
    <property type="nucleotide sequence ID" value="XM_025024094.1"/>
</dbReference>
<dbReference type="InterPro" id="IPR001278">
    <property type="entry name" value="Arg-tRNA-ligase"/>
</dbReference>
<dbReference type="InterPro" id="IPR035684">
    <property type="entry name" value="ArgRS_core"/>
</dbReference>
<keyword evidence="5 12" id="KW-0067">ATP-binding</keyword>
<dbReference type="PROSITE" id="PS00178">
    <property type="entry name" value="AA_TRNA_LIGASE_I"/>
    <property type="match status" value="1"/>
</dbReference>
<evidence type="ECO:0000256" key="12">
    <source>
        <dbReference type="RuleBase" id="RU363038"/>
    </source>
</evidence>
<accession>A0A6J1QC10</accession>
<dbReference type="InterPro" id="IPR008909">
    <property type="entry name" value="DALR_anticod-bd"/>
</dbReference>
<dbReference type="GO" id="GO:0005739">
    <property type="term" value="C:mitochondrion"/>
    <property type="evidence" value="ECO:0007669"/>
    <property type="project" value="TreeGrafter"/>
</dbReference>
<dbReference type="InterPro" id="IPR014729">
    <property type="entry name" value="Rossmann-like_a/b/a_fold"/>
</dbReference>
<dbReference type="Pfam" id="PF00750">
    <property type="entry name" value="tRNA-synt_1d"/>
    <property type="match status" value="1"/>
</dbReference>
<keyword evidence="3 12" id="KW-0436">Ligase</keyword>
<dbReference type="InterPro" id="IPR009080">
    <property type="entry name" value="tRNAsynth_Ia_anticodon-bd"/>
</dbReference>
<keyword evidence="7 12" id="KW-0030">Aminoacyl-tRNA synthetase</keyword>
<dbReference type="GO" id="GO:0032543">
    <property type="term" value="P:mitochondrial translation"/>
    <property type="evidence" value="ECO:0007669"/>
    <property type="project" value="TreeGrafter"/>
</dbReference>
<evidence type="ECO:0000313" key="14">
    <source>
        <dbReference type="Proteomes" id="UP000504618"/>
    </source>
</evidence>
<comment type="function">
    <text evidence="11">Catalyzes the attachment of arginine to tRNA(Arg) in a two-step reaction: arginine is first activated by ATP to form Arg-AMP and then transferred to the acceptor end of tRNA(Arg).</text>
</comment>
<feature type="domain" description="DALR anticodon binding" evidence="13">
    <location>
        <begin position="448"/>
        <end position="563"/>
    </location>
</feature>
<comment type="catalytic activity">
    <reaction evidence="10">
        <text>tRNA(Arg) + L-arginine + ATP = L-arginyl-tRNA(Arg) + AMP + diphosphate</text>
        <dbReference type="Rhea" id="RHEA:20301"/>
        <dbReference type="Rhea" id="RHEA-COMP:9658"/>
        <dbReference type="Rhea" id="RHEA-COMP:9673"/>
        <dbReference type="ChEBI" id="CHEBI:30616"/>
        <dbReference type="ChEBI" id="CHEBI:32682"/>
        <dbReference type="ChEBI" id="CHEBI:33019"/>
        <dbReference type="ChEBI" id="CHEBI:78442"/>
        <dbReference type="ChEBI" id="CHEBI:78513"/>
        <dbReference type="ChEBI" id="CHEBI:456215"/>
        <dbReference type="EC" id="6.1.1.19"/>
    </reaction>
</comment>
<dbReference type="CTD" id="40929"/>
<dbReference type="Gene3D" id="1.10.730.10">
    <property type="entry name" value="Isoleucyl-tRNA Synthetase, Domain 1"/>
    <property type="match status" value="1"/>
</dbReference>
<dbReference type="SMART" id="SM00836">
    <property type="entry name" value="DALR_1"/>
    <property type="match status" value="1"/>
</dbReference>